<dbReference type="Proteomes" id="UP000823674">
    <property type="component" value="Chromosome A05"/>
</dbReference>
<evidence type="ECO:0000313" key="2">
    <source>
        <dbReference type="Proteomes" id="UP000823674"/>
    </source>
</evidence>
<gene>
    <name evidence="1" type="primary">A05p017430.1_BraROA</name>
    <name evidence="1" type="ORF">IGI04_018589</name>
</gene>
<proteinExistence type="predicted"/>
<accession>A0ABQ7MFV4</accession>
<keyword evidence="2" id="KW-1185">Reference proteome</keyword>
<evidence type="ECO:0000313" key="1">
    <source>
        <dbReference type="EMBL" id="KAG5396775.1"/>
    </source>
</evidence>
<comment type="caution">
    <text evidence="1">The sequence shown here is derived from an EMBL/GenBank/DDBJ whole genome shotgun (WGS) entry which is preliminary data.</text>
</comment>
<name>A0ABQ7MFV4_BRACM</name>
<reference evidence="1 2" key="1">
    <citation type="submission" date="2021-03" db="EMBL/GenBank/DDBJ databases">
        <authorList>
            <person name="King G.J."/>
            <person name="Bancroft I."/>
            <person name="Baten A."/>
            <person name="Bloomfield J."/>
            <person name="Borpatragohain P."/>
            <person name="He Z."/>
            <person name="Irish N."/>
            <person name="Irwin J."/>
            <person name="Liu K."/>
            <person name="Mauleon R.P."/>
            <person name="Moore J."/>
            <person name="Morris R."/>
            <person name="Ostergaard L."/>
            <person name="Wang B."/>
            <person name="Wells R."/>
        </authorList>
    </citation>
    <scope>NUCLEOTIDE SEQUENCE [LARGE SCALE GENOMIC DNA]</scope>
    <source>
        <strain evidence="1">R-o-18</strain>
        <tissue evidence="1">Leaf</tissue>
    </source>
</reference>
<sequence>MTREVHDFASFFFSLIPDDQHAMASTAPFMAGSSSNFHRSSPMFCVPVECSIRHPMVTSEQVMSTASLF</sequence>
<dbReference type="EMBL" id="JADBGQ010000005">
    <property type="protein sequence ID" value="KAG5396775.1"/>
    <property type="molecule type" value="Genomic_DNA"/>
</dbReference>
<organism evidence="1 2">
    <name type="scientific">Brassica rapa subsp. trilocularis</name>
    <dbReference type="NCBI Taxonomy" id="1813537"/>
    <lineage>
        <taxon>Eukaryota</taxon>
        <taxon>Viridiplantae</taxon>
        <taxon>Streptophyta</taxon>
        <taxon>Embryophyta</taxon>
        <taxon>Tracheophyta</taxon>
        <taxon>Spermatophyta</taxon>
        <taxon>Magnoliopsida</taxon>
        <taxon>eudicotyledons</taxon>
        <taxon>Gunneridae</taxon>
        <taxon>Pentapetalae</taxon>
        <taxon>rosids</taxon>
        <taxon>malvids</taxon>
        <taxon>Brassicales</taxon>
        <taxon>Brassicaceae</taxon>
        <taxon>Brassiceae</taxon>
        <taxon>Brassica</taxon>
    </lineage>
</organism>
<protein>
    <submittedName>
        <fullName evidence="1">Uncharacterized protein</fullName>
    </submittedName>
</protein>